<protein>
    <submittedName>
        <fullName evidence="1">Uncharacterized protein</fullName>
    </submittedName>
</protein>
<dbReference type="EMBL" id="BPLR01006472">
    <property type="protein sequence ID" value="GIY10087.1"/>
    <property type="molecule type" value="Genomic_DNA"/>
</dbReference>
<dbReference type="Proteomes" id="UP001054945">
    <property type="component" value="Unassembled WGS sequence"/>
</dbReference>
<gene>
    <name evidence="1" type="ORF">CEXT_476331</name>
</gene>
<accession>A0AAV4QLE1</accession>
<organism evidence="1 2">
    <name type="scientific">Caerostris extrusa</name>
    <name type="common">Bark spider</name>
    <name type="synonym">Caerostris bankana</name>
    <dbReference type="NCBI Taxonomy" id="172846"/>
    <lineage>
        <taxon>Eukaryota</taxon>
        <taxon>Metazoa</taxon>
        <taxon>Ecdysozoa</taxon>
        <taxon>Arthropoda</taxon>
        <taxon>Chelicerata</taxon>
        <taxon>Arachnida</taxon>
        <taxon>Araneae</taxon>
        <taxon>Araneomorphae</taxon>
        <taxon>Entelegynae</taxon>
        <taxon>Araneoidea</taxon>
        <taxon>Araneidae</taxon>
        <taxon>Caerostris</taxon>
    </lineage>
</organism>
<keyword evidence="2" id="KW-1185">Reference proteome</keyword>
<evidence type="ECO:0000313" key="2">
    <source>
        <dbReference type="Proteomes" id="UP001054945"/>
    </source>
</evidence>
<dbReference type="AlphaFoldDB" id="A0AAV4QLE1"/>
<reference evidence="1 2" key="1">
    <citation type="submission" date="2021-06" db="EMBL/GenBank/DDBJ databases">
        <title>Caerostris extrusa draft genome.</title>
        <authorList>
            <person name="Kono N."/>
            <person name="Arakawa K."/>
        </authorList>
    </citation>
    <scope>NUCLEOTIDE SEQUENCE [LARGE SCALE GENOMIC DNA]</scope>
</reference>
<sequence length="81" mass="9221">MLSSVEQLDIRTGVLPRSTLIIGEAIIYSKTAKAVTERLSTSAASLEERNGHHSILNPNRKWELFFPPLSREPFREEKCPR</sequence>
<comment type="caution">
    <text evidence="1">The sequence shown here is derived from an EMBL/GenBank/DDBJ whole genome shotgun (WGS) entry which is preliminary data.</text>
</comment>
<name>A0AAV4QLE1_CAEEX</name>
<proteinExistence type="predicted"/>
<evidence type="ECO:0000313" key="1">
    <source>
        <dbReference type="EMBL" id="GIY10087.1"/>
    </source>
</evidence>